<comment type="cofactor">
    <cofactor evidence="1">
        <name>thiamine diphosphate</name>
        <dbReference type="ChEBI" id="CHEBI:58937"/>
    </cofactor>
</comment>
<dbReference type="InterPro" id="IPR005474">
    <property type="entry name" value="Transketolase_N"/>
</dbReference>
<gene>
    <name evidence="5" type="ORF">BMYO_1773</name>
</gene>
<reference evidence="5 6" key="1">
    <citation type="journal article" date="2017" name="BMC Genomics">
        <title>Comparative genomic and phylogenomic analyses of the Bifidobacteriaceae family.</title>
        <authorList>
            <person name="Lugli G.A."/>
            <person name="Milani C."/>
            <person name="Turroni F."/>
            <person name="Duranti S."/>
            <person name="Mancabelli L."/>
            <person name="Mangifesta M."/>
            <person name="Ferrario C."/>
            <person name="Modesto M."/>
            <person name="Mattarelli P."/>
            <person name="Jiri K."/>
            <person name="van Sinderen D."/>
            <person name="Ventura M."/>
        </authorList>
    </citation>
    <scope>NUCLEOTIDE SEQUENCE [LARGE SCALE GENOMIC DNA]</scope>
    <source>
        <strain evidence="5 6">DSM 100196</strain>
    </source>
</reference>
<comment type="caution">
    <text evidence="5">The sequence shown here is derived from an EMBL/GenBank/DDBJ whole genome shotgun (WGS) entry which is preliminary data.</text>
</comment>
<evidence type="ECO:0000256" key="2">
    <source>
        <dbReference type="ARBA" id="ARBA00007131"/>
    </source>
</evidence>
<feature type="domain" description="Transketolase N-terminal" evidence="4">
    <location>
        <begin position="36"/>
        <end position="288"/>
    </location>
</feature>
<evidence type="ECO:0000313" key="6">
    <source>
        <dbReference type="Proteomes" id="UP000216871"/>
    </source>
</evidence>
<evidence type="ECO:0000259" key="4">
    <source>
        <dbReference type="Pfam" id="PF00456"/>
    </source>
</evidence>
<keyword evidence="6" id="KW-1185">Reference proteome</keyword>
<evidence type="ECO:0000313" key="5">
    <source>
        <dbReference type="EMBL" id="OZG58018.1"/>
    </source>
</evidence>
<organism evidence="5 6">
    <name type="scientific">Bifidobacterium myosotis</name>
    <dbReference type="NCBI Taxonomy" id="1630166"/>
    <lineage>
        <taxon>Bacteria</taxon>
        <taxon>Bacillati</taxon>
        <taxon>Actinomycetota</taxon>
        <taxon>Actinomycetes</taxon>
        <taxon>Bifidobacteriales</taxon>
        <taxon>Bifidobacteriaceae</taxon>
        <taxon>Bifidobacterium</taxon>
    </lineage>
</organism>
<dbReference type="InterPro" id="IPR029061">
    <property type="entry name" value="THDP-binding"/>
</dbReference>
<evidence type="ECO:0000256" key="3">
    <source>
        <dbReference type="ARBA" id="ARBA00023052"/>
    </source>
</evidence>
<dbReference type="PANTHER" id="PTHR47514">
    <property type="entry name" value="TRANSKETOLASE N-TERMINAL SECTION-RELATED"/>
    <property type="match status" value="1"/>
</dbReference>
<dbReference type="AlphaFoldDB" id="A0A261FG24"/>
<dbReference type="RefSeq" id="WP_211276844.1">
    <property type="nucleotide sequence ID" value="NZ_MWWW01000024.1"/>
</dbReference>
<sequence length="301" mass="33162">MKVSFQLNIFINGEGYIVSEKLTEDHIKDMRRFSWQIRMEAIRCIAAFGLGHVGGSMSVADVLSVLYNGEMKFDPSDPQWEERDLLVLSKGHCAPALYATLALKGFFPMEWLKTMNKNGTHLPSHADRLLVPGIDMSAGSLGQGGSVAAGMALAFKLDKKPNNVYLILGDGESQEGQVWEMALFAPQHHLDNLIAFVDYNKLQLDGFCDDICAMGDMAAKFEDFGWFVQNLEDGNDVVAIHEAIETAKTQTTGKPSMIVLNTVKGLGWSEIQGKTNSHAPAVSPQQLEEALAELQRHYDAI</sequence>
<proteinExistence type="inferred from homology"/>
<accession>A0A261FG24</accession>
<dbReference type="PANTHER" id="PTHR47514:SF1">
    <property type="entry name" value="TRANSKETOLASE N-TERMINAL SECTION-RELATED"/>
    <property type="match status" value="1"/>
</dbReference>
<dbReference type="Pfam" id="PF00456">
    <property type="entry name" value="Transketolase_N"/>
    <property type="match status" value="1"/>
</dbReference>
<dbReference type="SUPFAM" id="SSF52518">
    <property type="entry name" value="Thiamin diphosphate-binding fold (THDP-binding)"/>
    <property type="match status" value="1"/>
</dbReference>
<name>A0A261FG24_9BIFI</name>
<dbReference type="GO" id="GO:0000287">
    <property type="term" value="F:magnesium ion binding"/>
    <property type="evidence" value="ECO:0007669"/>
    <property type="project" value="UniProtKB-ARBA"/>
</dbReference>
<dbReference type="Proteomes" id="UP000216871">
    <property type="component" value="Unassembled WGS sequence"/>
</dbReference>
<comment type="similarity">
    <text evidence="2">Belongs to the transketolase family.</text>
</comment>
<dbReference type="CDD" id="cd02012">
    <property type="entry name" value="TPP_TK"/>
    <property type="match status" value="1"/>
</dbReference>
<protein>
    <submittedName>
        <fullName evidence="5">Transketolase</fullName>
    </submittedName>
</protein>
<dbReference type="Gene3D" id="3.40.50.970">
    <property type="match status" value="1"/>
</dbReference>
<dbReference type="EMBL" id="MWWW01000024">
    <property type="protein sequence ID" value="OZG58018.1"/>
    <property type="molecule type" value="Genomic_DNA"/>
</dbReference>
<keyword evidence="3" id="KW-0786">Thiamine pyrophosphate</keyword>
<evidence type="ECO:0000256" key="1">
    <source>
        <dbReference type="ARBA" id="ARBA00001964"/>
    </source>
</evidence>